<accession>A0A2H1WRL8</accession>
<evidence type="ECO:0000313" key="1">
    <source>
        <dbReference type="EMBL" id="SOQ55074.1"/>
    </source>
</evidence>
<name>A0A2H1WRL8_SPOFR</name>
<protein>
    <submittedName>
        <fullName evidence="1">SFRICE_033207</fullName>
    </submittedName>
</protein>
<dbReference type="EMBL" id="ODYU01010154">
    <property type="protein sequence ID" value="SOQ55074.1"/>
    <property type="molecule type" value="Genomic_DNA"/>
</dbReference>
<gene>
    <name evidence="1" type="ORF">SFRICE_033207</name>
</gene>
<proteinExistence type="predicted"/>
<reference evidence="1" key="1">
    <citation type="submission" date="2016-07" db="EMBL/GenBank/DDBJ databases">
        <authorList>
            <person name="Bretaudeau A."/>
        </authorList>
    </citation>
    <scope>NUCLEOTIDE SEQUENCE</scope>
    <source>
        <strain evidence="1">Rice</strain>
        <tissue evidence="1">Whole body</tissue>
    </source>
</reference>
<organism evidence="1">
    <name type="scientific">Spodoptera frugiperda</name>
    <name type="common">Fall armyworm</name>
    <dbReference type="NCBI Taxonomy" id="7108"/>
    <lineage>
        <taxon>Eukaryota</taxon>
        <taxon>Metazoa</taxon>
        <taxon>Ecdysozoa</taxon>
        <taxon>Arthropoda</taxon>
        <taxon>Hexapoda</taxon>
        <taxon>Insecta</taxon>
        <taxon>Pterygota</taxon>
        <taxon>Neoptera</taxon>
        <taxon>Endopterygota</taxon>
        <taxon>Lepidoptera</taxon>
        <taxon>Glossata</taxon>
        <taxon>Ditrysia</taxon>
        <taxon>Noctuoidea</taxon>
        <taxon>Noctuidae</taxon>
        <taxon>Amphipyrinae</taxon>
        <taxon>Spodoptera</taxon>
    </lineage>
</organism>
<sequence>MFGALIDPKELTRDLWYDSRPIFQTIQTQPTFYTNLIGGLISGDWRAVSMNQMEIYVLMNLLCKYTIGVGRGRSAHALKSQTTTDGVRPELRITLQVTRALAQSRRRNGRNPIKKLRVVLAVLAHRLINGRFQHPAPPVVWCRKIETSAFGALIGRLE</sequence>
<dbReference type="AlphaFoldDB" id="A0A2H1WRL8"/>